<comment type="caution">
    <text evidence="1">The sequence shown here is derived from an EMBL/GenBank/DDBJ whole genome shotgun (WGS) entry which is preliminary data.</text>
</comment>
<dbReference type="Proteomes" id="UP000663862">
    <property type="component" value="Unassembled WGS sequence"/>
</dbReference>
<feature type="non-terminal residue" evidence="1">
    <location>
        <position position="113"/>
    </location>
</feature>
<organism evidence="1 2">
    <name type="scientific">Rotaria socialis</name>
    <dbReference type="NCBI Taxonomy" id="392032"/>
    <lineage>
        <taxon>Eukaryota</taxon>
        <taxon>Metazoa</taxon>
        <taxon>Spiralia</taxon>
        <taxon>Gnathifera</taxon>
        <taxon>Rotifera</taxon>
        <taxon>Eurotatoria</taxon>
        <taxon>Bdelloidea</taxon>
        <taxon>Philodinida</taxon>
        <taxon>Philodinidae</taxon>
        <taxon>Rotaria</taxon>
    </lineage>
</organism>
<dbReference type="AlphaFoldDB" id="A0A821JCM3"/>
<sequence length="113" mass="13120">LIPTRFKDSVIFTTAIGQRDRGDQQSFKSNEDKFRQELFYSLIDSILLELNDRFGDENILLLASVSAVHPNNQKFLDTEELKPLASHLTIDINQLDNELNVVKHFIREKRTTM</sequence>
<evidence type="ECO:0000313" key="2">
    <source>
        <dbReference type="Proteomes" id="UP000663862"/>
    </source>
</evidence>
<feature type="non-terminal residue" evidence="1">
    <location>
        <position position="1"/>
    </location>
</feature>
<reference evidence="1" key="1">
    <citation type="submission" date="2021-02" db="EMBL/GenBank/DDBJ databases">
        <authorList>
            <person name="Nowell W R."/>
        </authorList>
    </citation>
    <scope>NUCLEOTIDE SEQUENCE</scope>
</reference>
<gene>
    <name evidence="1" type="ORF">TSG867_LOCUS33920</name>
</gene>
<proteinExistence type="predicted"/>
<protein>
    <submittedName>
        <fullName evidence="1">Uncharacterized protein</fullName>
    </submittedName>
</protein>
<name>A0A821JCM3_9BILA</name>
<accession>A0A821JCM3</accession>
<evidence type="ECO:0000313" key="1">
    <source>
        <dbReference type="EMBL" id="CAF4716487.1"/>
    </source>
</evidence>
<dbReference type="EMBL" id="CAJOBQ010013116">
    <property type="protein sequence ID" value="CAF4716487.1"/>
    <property type="molecule type" value="Genomic_DNA"/>
</dbReference>